<name>X6ML48_RETFI</name>
<gene>
    <name evidence="4" type="ORF">RFI_22784</name>
</gene>
<proteinExistence type="predicted"/>
<evidence type="ECO:0000256" key="2">
    <source>
        <dbReference type="SAM" id="Phobius"/>
    </source>
</evidence>
<dbReference type="InterPro" id="IPR024437">
    <property type="entry name" value="DUF3825"/>
</dbReference>
<dbReference type="GO" id="GO:0016567">
    <property type="term" value="P:protein ubiquitination"/>
    <property type="evidence" value="ECO:0007669"/>
    <property type="project" value="InterPro"/>
</dbReference>
<dbReference type="Proteomes" id="UP000023152">
    <property type="component" value="Unassembled WGS sequence"/>
</dbReference>
<keyword evidence="2" id="KW-0472">Membrane</keyword>
<keyword evidence="2" id="KW-0812">Transmembrane</keyword>
<evidence type="ECO:0000256" key="1">
    <source>
        <dbReference type="SAM" id="MobiDB-lite"/>
    </source>
</evidence>
<reference evidence="4 5" key="1">
    <citation type="journal article" date="2013" name="Curr. Biol.">
        <title>The Genome of the Foraminiferan Reticulomyxa filosa.</title>
        <authorList>
            <person name="Glockner G."/>
            <person name="Hulsmann N."/>
            <person name="Schleicher M."/>
            <person name="Noegel A.A."/>
            <person name="Eichinger L."/>
            <person name="Gallinger C."/>
            <person name="Pawlowski J."/>
            <person name="Sierra R."/>
            <person name="Euteneuer U."/>
            <person name="Pillet L."/>
            <person name="Moustafa A."/>
            <person name="Platzer M."/>
            <person name="Groth M."/>
            <person name="Szafranski K."/>
            <person name="Schliwa M."/>
        </authorList>
    </citation>
    <scope>NUCLEOTIDE SEQUENCE [LARGE SCALE GENOMIC DNA]</scope>
</reference>
<comment type="caution">
    <text evidence="4">The sequence shown here is derived from an EMBL/GenBank/DDBJ whole genome shotgun (WGS) entry which is preliminary data.</text>
</comment>
<evidence type="ECO:0000259" key="3">
    <source>
        <dbReference type="Pfam" id="PF12873"/>
    </source>
</evidence>
<feature type="compositionally biased region" description="Basic and acidic residues" evidence="1">
    <location>
        <begin position="540"/>
        <end position="549"/>
    </location>
</feature>
<protein>
    <recommendedName>
        <fullName evidence="3">DUF3825 domain-containing protein</fullName>
    </recommendedName>
</protein>
<feature type="region of interest" description="Disordered" evidence="1">
    <location>
        <begin position="536"/>
        <end position="559"/>
    </location>
</feature>
<dbReference type="EMBL" id="ASPP01019943">
    <property type="protein sequence ID" value="ETO14584.1"/>
    <property type="molecule type" value="Genomic_DNA"/>
</dbReference>
<feature type="region of interest" description="Disordered" evidence="1">
    <location>
        <begin position="383"/>
        <end position="454"/>
    </location>
</feature>
<feature type="transmembrane region" description="Helical" evidence="2">
    <location>
        <begin position="6"/>
        <end position="25"/>
    </location>
</feature>
<dbReference type="Pfam" id="PF12873">
    <property type="entry name" value="DUF3825"/>
    <property type="match status" value="1"/>
</dbReference>
<dbReference type="GO" id="GO:0061630">
    <property type="term" value="F:ubiquitin protein ligase activity"/>
    <property type="evidence" value="ECO:0007669"/>
    <property type="project" value="InterPro"/>
</dbReference>
<dbReference type="GO" id="GO:0006397">
    <property type="term" value="P:mRNA processing"/>
    <property type="evidence" value="ECO:0007669"/>
    <property type="project" value="InterPro"/>
</dbReference>
<dbReference type="InterPro" id="IPR033489">
    <property type="entry name" value="RBBP6"/>
</dbReference>
<dbReference type="PANTHER" id="PTHR15439">
    <property type="entry name" value="RETINOBLASTOMA-BINDING PROTEIN 6"/>
    <property type="match status" value="1"/>
</dbReference>
<dbReference type="GO" id="GO:0005634">
    <property type="term" value="C:nucleus"/>
    <property type="evidence" value="ECO:0007669"/>
    <property type="project" value="TreeGrafter"/>
</dbReference>
<organism evidence="4 5">
    <name type="scientific">Reticulomyxa filosa</name>
    <dbReference type="NCBI Taxonomy" id="46433"/>
    <lineage>
        <taxon>Eukaryota</taxon>
        <taxon>Sar</taxon>
        <taxon>Rhizaria</taxon>
        <taxon>Retaria</taxon>
        <taxon>Foraminifera</taxon>
        <taxon>Monothalamids</taxon>
        <taxon>Reticulomyxidae</taxon>
        <taxon>Reticulomyxa</taxon>
    </lineage>
</organism>
<keyword evidence="2" id="KW-1133">Transmembrane helix</keyword>
<feature type="non-terminal residue" evidence="4">
    <location>
        <position position="678"/>
    </location>
</feature>
<accession>X6ML48</accession>
<dbReference type="AlphaFoldDB" id="X6ML48"/>
<evidence type="ECO:0000313" key="4">
    <source>
        <dbReference type="EMBL" id="ETO14584.1"/>
    </source>
</evidence>
<evidence type="ECO:0000313" key="5">
    <source>
        <dbReference type="Proteomes" id="UP000023152"/>
    </source>
</evidence>
<dbReference type="PANTHER" id="PTHR15439:SF0">
    <property type="entry name" value="CELL DIVISION CYCLE AND APOPTOSIS REGULATOR PROTEIN 1-RELATED"/>
    <property type="match status" value="1"/>
</dbReference>
<feature type="domain" description="DUF3825" evidence="3">
    <location>
        <begin position="72"/>
        <end position="253"/>
    </location>
</feature>
<feature type="compositionally biased region" description="Low complexity" evidence="1">
    <location>
        <begin position="126"/>
        <end position="140"/>
    </location>
</feature>
<sequence length="678" mass="76540">MLNKNGELPWVCVCFFFCVCICIHFSPKKKKKKKNFSHIFFFKKKKKKGNPNPSFQTEDELLNKYLGMGVRDSLPKRTRFYTSLSDLLFEPAFEFYIDWEERLRTCKDRIYKVLSEDKPVRHRNSNGHNNNNNNNNNNSNRHSHHRYNRAVDENLLSVQQLHRMFAEATARAENIARENPRYVIPQAFVESKNGAYRLELLLPITIEYQQRKYYFALAIRPDQERQCYEGMSILTADMAYANARLVGMVDSKWLHTFIIESSPINEDDDYSRFNSNLGSFALSTTVNEGRQVDRNVNAKNNNYKVPSDNASIGNIPLLPSHLDQSIRFINTTQDLPAVTTSLIGKQLPSYHSTLPPLIVTPHQHLTSKDLSGLNPSVLSGLANSAANSSAPHSVTSSVLLLPLQQRDRDKDKDKGKEKEKEKEKEKGKDIEKEKEQEKKNSEGKDKTKEKEPQILTTEGLTKNEPILNSIGMTAATVENPLSCGNSVSQNSMSSLSNSDANGILQMNSLEAIEHNEKMRQVNAGTPINQVSTVDIPNATNEDKANKNVTREPTQSAKGTTFKFDDHCATADVKLNAIFEDRNSQKETSLWPGYKHEKVDASNNPSEAARTHNDSIVKSFSENALTKCADEMCPSIYDEFIGSETNIAQYFGDHGYDSNPSLNSFHSSQYPAYSGANPK</sequence>
<feature type="compositionally biased region" description="Basic and acidic residues" evidence="1">
    <location>
        <begin position="405"/>
        <end position="452"/>
    </location>
</feature>
<feature type="region of interest" description="Disordered" evidence="1">
    <location>
        <begin position="117"/>
        <end position="143"/>
    </location>
</feature>
<dbReference type="GO" id="GO:0006511">
    <property type="term" value="P:ubiquitin-dependent protein catabolic process"/>
    <property type="evidence" value="ECO:0007669"/>
    <property type="project" value="TreeGrafter"/>
</dbReference>
<keyword evidence="5" id="KW-1185">Reference proteome</keyword>
<feature type="region of interest" description="Disordered" evidence="1">
    <location>
        <begin position="585"/>
        <end position="613"/>
    </location>
</feature>